<evidence type="ECO:0000256" key="11">
    <source>
        <dbReference type="SAM" id="Phobius"/>
    </source>
</evidence>
<protein>
    <recommendedName>
        <fullName evidence="3">FAD:protein FMN transferase</fullName>
        <ecNumber evidence="2">2.7.1.180</ecNumber>
    </recommendedName>
    <alternativeName>
        <fullName evidence="9">Flavin transferase</fullName>
    </alternativeName>
</protein>
<evidence type="ECO:0000256" key="8">
    <source>
        <dbReference type="ARBA" id="ARBA00022842"/>
    </source>
</evidence>
<dbReference type="SUPFAM" id="SSF143631">
    <property type="entry name" value="ApbE-like"/>
    <property type="match status" value="1"/>
</dbReference>
<dbReference type="AlphaFoldDB" id="A0A2I0R4U9"/>
<evidence type="ECO:0000256" key="5">
    <source>
        <dbReference type="ARBA" id="ARBA00022679"/>
    </source>
</evidence>
<dbReference type="Proteomes" id="UP000236654">
    <property type="component" value="Unassembled WGS sequence"/>
</dbReference>
<keyword evidence="4" id="KW-0285">Flavoprotein</keyword>
<evidence type="ECO:0000256" key="2">
    <source>
        <dbReference type="ARBA" id="ARBA00011955"/>
    </source>
</evidence>
<dbReference type="GO" id="GO:0016740">
    <property type="term" value="F:transferase activity"/>
    <property type="evidence" value="ECO:0007669"/>
    <property type="project" value="UniProtKB-KW"/>
</dbReference>
<dbReference type="Pfam" id="PF02424">
    <property type="entry name" value="ApbE"/>
    <property type="match status" value="1"/>
</dbReference>
<evidence type="ECO:0000256" key="1">
    <source>
        <dbReference type="ARBA" id="ARBA00001946"/>
    </source>
</evidence>
<evidence type="ECO:0000313" key="13">
    <source>
        <dbReference type="Proteomes" id="UP000236654"/>
    </source>
</evidence>
<keyword evidence="13" id="KW-1185">Reference proteome</keyword>
<gene>
    <name evidence="12" type="ORF">CW751_03550</name>
</gene>
<dbReference type="EC" id="2.7.1.180" evidence="2"/>
<feature type="transmembrane region" description="Helical" evidence="11">
    <location>
        <begin position="12"/>
        <end position="31"/>
    </location>
</feature>
<sequence length="384" mass="42868">MEQKMQNWKNIINSHSIGFNYFVGVTLLVLICTACKQSNSEVEKPTNKATTYKNTENVWQTSPNIIVGNALGTTFIIKTNGDSLRTSPEEIDALFERFNAELSTYIDSSLISKFNANNTAIDLSGTEYFKNCFEISQEIYNKTSGAFDPTVHPLVELWGFFKRNEHTPSQSEIDSVLNFVGLKPNQLYTYKENVLEKQDSRFKLVFNAIAKGQSVDVIADLLNKKGQTNYFIEVGGEIRVKGLNDQKAKWIIGIDVPKESNSGQEGVQNRALENYIEITDVAVATSGNYRDFYELEGKKYSHTISPVSGKPVKHSLLSATVIAPTTAMADAYATAFMVMGVDASLEFVKNNPDLGVDIYLLFDAGNGRIERAYSRGMLNYLIDR</sequence>
<keyword evidence="11" id="KW-1133">Transmembrane helix</keyword>
<comment type="caution">
    <text evidence="12">The sequence shown here is derived from an EMBL/GenBank/DDBJ whole genome shotgun (WGS) entry which is preliminary data.</text>
</comment>
<dbReference type="EMBL" id="PJNI01000002">
    <property type="protein sequence ID" value="PKR81611.1"/>
    <property type="molecule type" value="Genomic_DNA"/>
</dbReference>
<dbReference type="Gene3D" id="3.10.520.10">
    <property type="entry name" value="ApbE-like domains"/>
    <property type="match status" value="1"/>
</dbReference>
<accession>A0A2I0R4U9</accession>
<reference evidence="12 13" key="1">
    <citation type="submission" date="2017-12" db="EMBL/GenBank/DDBJ databases">
        <title>The draft genome sequence of Brumimicrobium saltpan LHR20.</title>
        <authorList>
            <person name="Do Z.-J."/>
            <person name="Luo H.-R."/>
        </authorList>
    </citation>
    <scope>NUCLEOTIDE SEQUENCE [LARGE SCALE GENOMIC DNA]</scope>
    <source>
        <strain evidence="12 13">LHR20</strain>
    </source>
</reference>
<evidence type="ECO:0000256" key="9">
    <source>
        <dbReference type="ARBA" id="ARBA00031306"/>
    </source>
</evidence>
<keyword evidence="6" id="KW-0479">Metal-binding</keyword>
<dbReference type="InterPro" id="IPR003374">
    <property type="entry name" value="ApbE-like_sf"/>
</dbReference>
<evidence type="ECO:0000256" key="7">
    <source>
        <dbReference type="ARBA" id="ARBA00022827"/>
    </source>
</evidence>
<dbReference type="OrthoDB" id="9778595at2"/>
<dbReference type="PANTHER" id="PTHR30040:SF2">
    <property type="entry name" value="FAD:PROTEIN FMN TRANSFERASE"/>
    <property type="match status" value="1"/>
</dbReference>
<keyword evidence="11" id="KW-0812">Transmembrane</keyword>
<evidence type="ECO:0000256" key="3">
    <source>
        <dbReference type="ARBA" id="ARBA00016337"/>
    </source>
</evidence>
<evidence type="ECO:0000256" key="6">
    <source>
        <dbReference type="ARBA" id="ARBA00022723"/>
    </source>
</evidence>
<evidence type="ECO:0000313" key="12">
    <source>
        <dbReference type="EMBL" id="PKR81611.1"/>
    </source>
</evidence>
<evidence type="ECO:0000256" key="4">
    <source>
        <dbReference type="ARBA" id="ARBA00022630"/>
    </source>
</evidence>
<evidence type="ECO:0000256" key="10">
    <source>
        <dbReference type="ARBA" id="ARBA00048540"/>
    </source>
</evidence>
<dbReference type="GO" id="GO:0046872">
    <property type="term" value="F:metal ion binding"/>
    <property type="evidence" value="ECO:0007669"/>
    <property type="project" value="UniProtKB-KW"/>
</dbReference>
<keyword evidence="8" id="KW-0460">Magnesium</keyword>
<organism evidence="12 13">
    <name type="scientific">Brumimicrobium salinarum</name>
    <dbReference type="NCBI Taxonomy" id="2058658"/>
    <lineage>
        <taxon>Bacteria</taxon>
        <taxon>Pseudomonadati</taxon>
        <taxon>Bacteroidota</taxon>
        <taxon>Flavobacteriia</taxon>
        <taxon>Flavobacteriales</taxon>
        <taxon>Crocinitomicaceae</taxon>
        <taxon>Brumimicrobium</taxon>
    </lineage>
</organism>
<comment type="cofactor">
    <cofactor evidence="1">
        <name>Mg(2+)</name>
        <dbReference type="ChEBI" id="CHEBI:18420"/>
    </cofactor>
</comment>
<keyword evidence="7" id="KW-0274">FAD</keyword>
<keyword evidence="5" id="KW-0808">Transferase</keyword>
<name>A0A2I0R4U9_9FLAO</name>
<comment type="catalytic activity">
    <reaction evidence="10">
        <text>L-threonyl-[protein] + FAD = FMN-L-threonyl-[protein] + AMP + H(+)</text>
        <dbReference type="Rhea" id="RHEA:36847"/>
        <dbReference type="Rhea" id="RHEA-COMP:11060"/>
        <dbReference type="Rhea" id="RHEA-COMP:11061"/>
        <dbReference type="ChEBI" id="CHEBI:15378"/>
        <dbReference type="ChEBI" id="CHEBI:30013"/>
        <dbReference type="ChEBI" id="CHEBI:57692"/>
        <dbReference type="ChEBI" id="CHEBI:74257"/>
        <dbReference type="ChEBI" id="CHEBI:456215"/>
        <dbReference type="EC" id="2.7.1.180"/>
    </reaction>
</comment>
<proteinExistence type="predicted"/>
<keyword evidence="11" id="KW-0472">Membrane</keyword>
<dbReference type="InterPro" id="IPR024932">
    <property type="entry name" value="ApbE"/>
</dbReference>
<dbReference type="PANTHER" id="PTHR30040">
    <property type="entry name" value="THIAMINE BIOSYNTHESIS LIPOPROTEIN APBE"/>
    <property type="match status" value="1"/>
</dbReference>